<dbReference type="InterPro" id="IPR002197">
    <property type="entry name" value="HTH_Fis"/>
</dbReference>
<dbReference type="SUPFAM" id="SSF52172">
    <property type="entry name" value="CheY-like"/>
    <property type="match status" value="1"/>
</dbReference>
<dbReference type="SMART" id="SM00448">
    <property type="entry name" value="REC"/>
    <property type="match status" value="1"/>
</dbReference>
<dbReference type="Pfam" id="PF02954">
    <property type="entry name" value="HTH_8"/>
    <property type="match status" value="1"/>
</dbReference>
<dbReference type="KEGG" id="mrk:FIT61_05195"/>
<organism evidence="5 6">
    <name type="scientific">Candidatus Methylopumilus rimovensis</name>
    <dbReference type="NCBI Taxonomy" id="2588535"/>
    <lineage>
        <taxon>Bacteria</taxon>
        <taxon>Pseudomonadati</taxon>
        <taxon>Pseudomonadota</taxon>
        <taxon>Betaproteobacteria</taxon>
        <taxon>Nitrosomonadales</taxon>
        <taxon>Methylophilaceae</taxon>
        <taxon>Candidatus Methylopumilus</taxon>
    </lineage>
</organism>
<gene>
    <name evidence="5" type="ORF">FIT61_05195</name>
</gene>
<evidence type="ECO:0000256" key="2">
    <source>
        <dbReference type="ARBA" id="ARBA00023012"/>
    </source>
</evidence>
<dbReference type="PANTHER" id="PTHR44591">
    <property type="entry name" value="STRESS RESPONSE REGULATOR PROTEIN 1"/>
    <property type="match status" value="1"/>
</dbReference>
<dbReference type="Proteomes" id="UP000312102">
    <property type="component" value="Chromosome"/>
</dbReference>
<dbReference type="InterPro" id="IPR050595">
    <property type="entry name" value="Bact_response_regulator"/>
</dbReference>
<keyword evidence="6" id="KW-1185">Reference proteome</keyword>
<dbReference type="SUPFAM" id="SSF46689">
    <property type="entry name" value="Homeodomain-like"/>
    <property type="match status" value="1"/>
</dbReference>
<dbReference type="PROSITE" id="PS50110">
    <property type="entry name" value="RESPONSE_REGULATORY"/>
    <property type="match status" value="1"/>
</dbReference>
<dbReference type="GO" id="GO:0043565">
    <property type="term" value="F:sequence-specific DNA binding"/>
    <property type="evidence" value="ECO:0007669"/>
    <property type="project" value="InterPro"/>
</dbReference>
<dbReference type="AlphaFoldDB" id="A0AAE6FTT6"/>
<evidence type="ECO:0000259" key="4">
    <source>
        <dbReference type="PROSITE" id="PS50110"/>
    </source>
</evidence>
<feature type="domain" description="Response regulatory" evidence="4">
    <location>
        <begin position="6"/>
        <end position="120"/>
    </location>
</feature>
<evidence type="ECO:0000313" key="5">
    <source>
        <dbReference type="EMBL" id="QDD13822.1"/>
    </source>
</evidence>
<feature type="modified residue" description="4-aspartylphosphate" evidence="3">
    <location>
        <position position="55"/>
    </location>
</feature>
<reference evidence="5 6" key="1">
    <citation type="journal article" date="2019" name="ISME J.">
        <title>Evolution in action: habitat transition from sediment to the pelagial leads to genome streamlining in Methylophilaceae.</title>
        <authorList>
            <person name="Salcher M."/>
            <person name="Schaefle D."/>
            <person name="Kaspar M."/>
            <person name="Neuenschwander S.M."/>
            <person name="Ghai R."/>
        </authorList>
    </citation>
    <scope>NUCLEOTIDE SEQUENCE [LARGE SCALE GENOMIC DNA]</scope>
    <source>
        <strain evidence="5 6">MMS-RI-1</strain>
    </source>
</reference>
<name>A0AAE6FTT6_9PROT</name>
<evidence type="ECO:0000256" key="3">
    <source>
        <dbReference type="PROSITE-ProRule" id="PRU00169"/>
    </source>
</evidence>
<evidence type="ECO:0000313" key="6">
    <source>
        <dbReference type="Proteomes" id="UP000312102"/>
    </source>
</evidence>
<dbReference type="Pfam" id="PF00072">
    <property type="entry name" value="Response_reg"/>
    <property type="match status" value="1"/>
</dbReference>
<accession>A0AAE6FTT6</accession>
<dbReference type="EMBL" id="CP040986">
    <property type="protein sequence ID" value="QDD13822.1"/>
    <property type="molecule type" value="Genomic_DNA"/>
</dbReference>
<protein>
    <submittedName>
        <fullName evidence="5">Response regulator</fullName>
    </submittedName>
</protein>
<dbReference type="PANTHER" id="PTHR44591:SF14">
    <property type="entry name" value="PROTEIN PILG"/>
    <property type="match status" value="1"/>
</dbReference>
<dbReference type="Gene3D" id="3.40.50.2300">
    <property type="match status" value="1"/>
</dbReference>
<proteinExistence type="predicted"/>
<dbReference type="InterPro" id="IPR011006">
    <property type="entry name" value="CheY-like_superfamily"/>
</dbReference>
<sequence length="176" mass="19585">MNAIQEILLVDDDATFRGVLADSLKARNIIVYEAENLSSAINVSNKKLINYAIVDLKMPGDSGLVLIKELRALNSEMNIVMLTGFASIATAVEAVKLGANQYLAKPVNAEEILEAFRKLDGNEDHDIHSTPLTVDKLEWEHINRILNENSGNISATARALNMHRRTLQRKLHKKIN</sequence>
<evidence type="ECO:0000256" key="1">
    <source>
        <dbReference type="ARBA" id="ARBA00022553"/>
    </source>
</evidence>
<dbReference type="GO" id="GO:0000160">
    <property type="term" value="P:phosphorelay signal transduction system"/>
    <property type="evidence" value="ECO:0007669"/>
    <property type="project" value="UniProtKB-KW"/>
</dbReference>
<dbReference type="InterPro" id="IPR009057">
    <property type="entry name" value="Homeodomain-like_sf"/>
</dbReference>
<dbReference type="RefSeq" id="WP_139883671.1">
    <property type="nucleotide sequence ID" value="NZ_CP040986.1"/>
</dbReference>
<keyword evidence="2" id="KW-0902">Two-component regulatory system</keyword>
<dbReference type="Gene3D" id="1.10.10.60">
    <property type="entry name" value="Homeodomain-like"/>
    <property type="match status" value="1"/>
</dbReference>
<dbReference type="InterPro" id="IPR001789">
    <property type="entry name" value="Sig_transdc_resp-reg_receiver"/>
</dbReference>
<keyword evidence="1 3" id="KW-0597">Phosphoprotein</keyword>